<dbReference type="EMBL" id="JACEEZ010003308">
    <property type="protein sequence ID" value="KAG0727487.1"/>
    <property type="molecule type" value="Genomic_DNA"/>
</dbReference>
<name>A0A8J5D2V9_CHIOP</name>
<protein>
    <submittedName>
        <fullName evidence="2">Uncharacterized protein</fullName>
    </submittedName>
</protein>
<evidence type="ECO:0000313" key="2">
    <source>
        <dbReference type="EMBL" id="KAG0727487.1"/>
    </source>
</evidence>
<feature type="compositionally biased region" description="Basic and acidic residues" evidence="1">
    <location>
        <begin position="104"/>
        <end position="115"/>
    </location>
</feature>
<evidence type="ECO:0000256" key="1">
    <source>
        <dbReference type="SAM" id="MobiDB-lite"/>
    </source>
</evidence>
<dbReference type="Proteomes" id="UP000770661">
    <property type="component" value="Unassembled WGS sequence"/>
</dbReference>
<feature type="compositionally biased region" description="Polar residues" evidence="1">
    <location>
        <begin position="84"/>
        <end position="93"/>
    </location>
</feature>
<organism evidence="2 3">
    <name type="scientific">Chionoecetes opilio</name>
    <name type="common">Atlantic snow crab</name>
    <name type="synonym">Cancer opilio</name>
    <dbReference type="NCBI Taxonomy" id="41210"/>
    <lineage>
        <taxon>Eukaryota</taxon>
        <taxon>Metazoa</taxon>
        <taxon>Ecdysozoa</taxon>
        <taxon>Arthropoda</taxon>
        <taxon>Crustacea</taxon>
        <taxon>Multicrustacea</taxon>
        <taxon>Malacostraca</taxon>
        <taxon>Eumalacostraca</taxon>
        <taxon>Eucarida</taxon>
        <taxon>Decapoda</taxon>
        <taxon>Pleocyemata</taxon>
        <taxon>Brachyura</taxon>
        <taxon>Eubrachyura</taxon>
        <taxon>Majoidea</taxon>
        <taxon>Majidae</taxon>
        <taxon>Chionoecetes</taxon>
    </lineage>
</organism>
<sequence length="142" mass="15018">MEQVVQLKKEHKKPADEPARHCVLQDSVAVAPGKGVGAGSVRSGSHCADDRKDKGEAEGRTPCSHRGVFAAGSWKGDPGRALSPSRTLPSTLPCTPPMSPSTVPHRENAGRRKPQDSNGRVSLEAYFAQFELLAEAQGGVHG</sequence>
<evidence type="ECO:0000313" key="3">
    <source>
        <dbReference type="Proteomes" id="UP000770661"/>
    </source>
</evidence>
<proteinExistence type="predicted"/>
<feature type="region of interest" description="Disordered" evidence="1">
    <location>
        <begin position="1"/>
        <end position="120"/>
    </location>
</feature>
<dbReference type="AlphaFoldDB" id="A0A8J5D2V9"/>
<gene>
    <name evidence="2" type="ORF">GWK47_034563</name>
</gene>
<comment type="caution">
    <text evidence="2">The sequence shown here is derived from an EMBL/GenBank/DDBJ whole genome shotgun (WGS) entry which is preliminary data.</text>
</comment>
<feature type="compositionally biased region" description="Basic and acidic residues" evidence="1">
    <location>
        <begin position="47"/>
        <end position="59"/>
    </location>
</feature>
<keyword evidence="3" id="KW-1185">Reference proteome</keyword>
<accession>A0A8J5D2V9</accession>
<reference evidence="2" key="1">
    <citation type="submission" date="2020-07" db="EMBL/GenBank/DDBJ databases">
        <title>The High-quality genome of the commercially important snow crab, Chionoecetes opilio.</title>
        <authorList>
            <person name="Jeong J.-H."/>
            <person name="Ryu S."/>
        </authorList>
    </citation>
    <scope>NUCLEOTIDE SEQUENCE</scope>
    <source>
        <strain evidence="2">MADBK_172401_WGS</strain>
        <tissue evidence="2">Digestive gland</tissue>
    </source>
</reference>